<proteinExistence type="predicted"/>
<dbReference type="KEGG" id="ccp:CHC_T00005392001"/>
<dbReference type="RefSeq" id="XP_005717315.1">
    <property type="nucleotide sequence ID" value="XM_005717258.1"/>
</dbReference>
<feature type="compositionally biased region" description="Polar residues" evidence="1">
    <location>
        <begin position="41"/>
        <end position="53"/>
    </location>
</feature>
<accession>S0F2Y9</accession>
<gene>
    <name evidence="2" type="ORF">CHC_T00005392001</name>
</gene>
<evidence type="ECO:0000256" key="1">
    <source>
        <dbReference type="SAM" id="MobiDB-lite"/>
    </source>
</evidence>
<dbReference type="Gramene" id="CDF77531">
    <property type="protein sequence ID" value="CDF77531"/>
    <property type="gene ID" value="CHC_T00005392001"/>
</dbReference>
<evidence type="ECO:0000313" key="3">
    <source>
        <dbReference type="Proteomes" id="UP000012073"/>
    </source>
</evidence>
<dbReference type="GeneID" id="17325030"/>
<protein>
    <submittedName>
        <fullName evidence="2">Uncharacterized protein</fullName>
    </submittedName>
</protein>
<sequence>MNAPPPALQKCEPLSKKSSAGEGSGLLVIQEASETSHDLRTTWQRPHASTGTVVGSGRTKEAMWGWMTEYTSNGPEMAQYPPLLNAEAKGGHLTSLSSVVLFSL</sequence>
<organism evidence="2 3">
    <name type="scientific">Chondrus crispus</name>
    <name type="common">Carrageen Irish moss</name>
    <name type="synonym">Polymorpha crispa</name>
    <dbReference type="NCBI Taxonomy" id="2769"/>
    <lineage>
        <taxon>Eukaryota</taxon>
        <taxon>Rhodophyta</taxon>
        <taxon>Florideophyceae</taxon>
        <taxon>Rhodymeniophycidae</taxon>
        <taxon>Gigartinales</taxon>
        <taxon>Gigartinaceae</taxon>
        <taxon>Chondrus</taxon>
    </lineage>
</organism>
<dbReference type="AlphaFoldDB" id="S0F2Y9"/>
<dbReference type="EMBL" id="HG001843">
    <property type="protein sequence ID" value="CDF77531.1"/>
    <property type="molecule type" value="Genomic_DNA"/>
</dbReference>
<dbReference type="Proteomes" id="UP000012073">
    <property type="component" value="Unassembled WGS sequence"/>
</dbReference>
<reference evidence="3" key="1">
    <citation type="journal article" date="2013" name="Proc. Natl. Acad. Sci. U.S.A.">
        <title>Genome structure and metabolic features in the red seaweed Chondrus crispus shed light on evolution of the Archaeplastida.</title>
        <authorList>
            <person name="Collen J."/>
            <person name="Porcel B."/>
            <person name="Carre W."/>
            <person name="Ball S.G."/>
            <person name="Chaparro C."/>
            <person name="Tonon T."/>
            <person name="Barbeyron T."/>
            <person name="Michel G."/>
            <person name="Noel B."/>
            <person name="Valentin K."/>
            <person name="Elias M."/>
            <person name="Artiguenave F."/>
            <person name="Arun A."/>
            <person name="Aury J.M."/>
            <person name="Barbosa-Neto J.F."/>
            <person name="Bothwell J.H."/>
            <person name="Bouget F.Y."/>
            <person name="Brillet L."/>
            <person name="Cabello-Hurtado F."/>
            <person name="Capella-Gutierrez S."/>
            <person name="Charrier B."/>
            <person name="Cladiere L."/>
            <person name="Cock J.M."/>
            <person name="Coelho S.M."/>
            <person name="Colleoni C."/>
            <person name="Czjzek M."/>
            <person name="Da Silva C."/>
            <person name="Delage L."/>
            <person name="Denoeud F."/>
            <person name="Deschamps P."/>
            <person name="Dittami S.M."/>
            <person name="Gabaldon T."/>
            <person name="Gachon C.M."/>
            <person name="Groisillier A."/>
            <person name="Herve C."/>
            <person name="Jabbari K."/>
            <person name="Katinka M."/>
            <person name="Kloareg B."/>
            <person name="Kowalczyk N."/>
            <person name="Labadie K."/>
            <person name="Leblanc C."/>
            <person name="Lopez P.J."/>
            <person name="McLachlan D.H."/>
            <person name="Meslet-Cladiere L."/>
            <person name="Moustafa A."/>
            <person name="Nehr Z."/>
            <person name="Nyvall Collen P."/>
            <person name="Panaud O."/>
            <person name="Partensky F."/>
            <person name="Poulain J."/>
            <person name="Rensing S.A."/>
            <person name="Rousvoal S."/>
            <person name="Samson G."/>
            <person name="Symeonidi A."/>
            <person name="Weissenbach J."/>
            <person name="Zambounis A."/>
            <person name="Wincker P."/>
            <person name="Boyen C."/>
        </authorList>
    </citation>
    <scope>NUCLEOTIDE SEQUENCE [LARGE SCALE GENOMIC DNA]</scope>
    <source>
        <strain evidence="3">cv. Stackhouse</strain>
    </source>
</reference>
<name>S0F2Y9_CHOCR</name>
<feature type="region of interest" description="Disordered" evidence="1">
    <location>
        <begin position="1"/>
        <end position="55"/>
    </location>
</feature>
<keyword evidence="3" id="KW-1185">Reference proteome</keyword>
<evidence type="ECO:0000313" key="2">
    <source>
        <dbReference type="EMBL" id="CDF77531.1"/>
    </source>
</evidence>